<protein>
    <recommendedName>
        <fullName evidence="5">N-acetyltransferase domain-containing protein</fullName>
    </recommendedName>
</protein>
<dbReference type="Gene3D" id="3.40.630.30">
    <property type="match status" value="1"/>
</dbReference>
<keyword evidence="7" id="KW-1185">Reference proteome</keyword>
<evidence type="ECO:0000259" key="5">
    <source>
        <dbReference type="PROSITE" id="PS51186"/>
    </source>
</evidence>
<dbReference type="OrthoDB" id="9804153at2"/>
<feature type="domain" description="N-acetyltransferase" evidence="5">
    <location>
        <begin position="113"/>
        <end position="257"/>
    </location>
</feature>
<dbReference type="SUPFAM" id="SSF55729">
    <property type="entry name" value="Acyl-CoA N-acyltransferases (Nat)"/>
    <property type="match status" value="1"/>
</dbReference>
<name>A0A2S0NFX0_9HYPH</name>
<evidence type="ECO:0000256" key="1">
    <source>
        <dbReference type="ARBA" id="ARBA00022679"/>
    </source>
</evidence>
<gene>
    <name evidence="6" type="ORF">C6569_17930</name>
</gene>
<evidence type="ECO:0000313" key="6">
    <source>
        <dbReference type="EMBL" id="AVO46793.1"/>
    </source>
</evidence>
<accession>A0A2S0NFX0</accession>
<comment type="similarity">
    <text evidence="3">Belongs to the acetyltransferase family. RimJ subfamily.</text>
</comment>
<keyword evidence="1" id="KW-0808">Transferase</keyword>
<dbReference type="AlphaFoldDB" id="A0A2S0NFX0"/>
<evidence type="ECO:0000313" key="7">
    <source>
        <dbReference type="Proteomes" id="UP000237889"/>
    </source>
</evidence>
<proteinExistence type="inferred from homology"/>
<sequence>MDRRGPHPLPAAGKLGAGRQVPPRPHTLGQPQGLARPDPEALGAEGPHRRALLSPSPCRTARRFHTGGRTTEVVLSADPSPWLDAVPLATRRLVLRQPTFADVPRLALYAGDIDVARMLVAVPHPYTEAHASAFIGDAIASNLAGDSLALALARLREPHAFIGMITFTRQGRAATIGWWLGKPYWGRGFATEAVLAMAGLAFRDPAVDLLKAGAFEDNPGSLRVHEKTGFVRTGLSSRASKARGATVSHVEMELTREAFAALSLAPASAKGGV</sequence>
<dbReference type="Pfam" id="PF13302">
    <property type="entry name" value="Acetyltransf_3"/>
    <property type="match status" value="1"/>
</dbReference>
<reference evidence="6 7" key="1">
    <citation type="submission" date="2018-03" db="EMBL/GenBank/DDBJ databases">
        <title>Genome sequencing of Phreatobacter sp.</title>
        <authorList>
            <person name="Kim S.-J."/>
            <person name="Heo J."/>
            <person name="Kwon S.-W."/>
        </authorList>
    </citation>
    <scope>NUCLEOTIDE SEQUENCE [LARGE SCALE GENOMIC DNA]</scope>
    <source>
        <strain evidence="6 7">S-12</strain>
    </source>
</reference>
<keyword evidence="2" id="KW-0012">Acyltransferase</keyword>
<evidence type="ECO:0000256" key="2">
    <source>
        <dbReference type="ARBA" id="ARBA00023315"/>
    </source>
</evidence>
<dbReference type="InterPro" id="IPR000182">
    <property type="entry name" value="GNAT_dom"/>
</dbReference>
<dbReference type="KEGG" id="phr:C6569_17930"/>
<dbReference type="EMBL" id="CP027668">
    <property type="protein sequence ID" value="AVO46793.1"/>
    <property type="molecule type" value="Genomic_DNA"/>
</dbReference>
<organism evidence="6 7">
    <name type="scientific">Phreatobacter cathodiphilus</name>
    <dbReference type="NCBI Taxonomy" id="1868589"/>
    <lineage>
        <taxon>Bacteria</taxon>
        <taxon>Pseudomonadati</taxon>
        <taxon>Pseudomonadota</taxon>
        <taxon>Alphaproteobacteria</taxon>
        <taxon>Hyphomicrobiales</taxon>
        <taxon>Phreatobacteraceae</taxon>
        <taxon>Phreatobacter</taxon>
    </lineage>
</organism>
<dbReference type="PANTHER" id="PTHR43792">
    <property type="entry name" value="GNAT FAMILY, PUTATIVE (AFU_ORTHOLOGUE AFUA_3G00765)-RELATED-RELATED"/>
    <property type="match status" value="1"/>
</dbReference>
<dbReference type="Proteomes" id="UP000237889">
    <property type="component" value="Chromosome"/>
</dbReference>
<dbReference type="InterPro" id="IPR016181">
    <property type="entry name" value="Acyl_CoA_acyltransferase"/>
</dbReference>
<dbReference type="PANTHER" id="PTHR43792:SF8">
    <property type="entry name" value="[RIBOSOMAL PROTEIN US5]-ALANINE N-ACETYLTRANSFERASE"/>
    <property type="match status" value="1"/>
</dbReference>
<evidence type="ECO:0000256" key="3">
    <source>
        <dbReference type="ARBA" id="ARBA00038502"/>
    </source>
</evidence>
<dbReference type="InterPro" id="IPR051531">
    <property type="entry name" value="N-acetyltransferase"/>
</dbReference>
<dbReference type="PROSITE" id="PS51186">
    <property type="entry name" value="GNAT"/>
    <property type="match status" value="1"/>
</dbReference>
<feature type="region of interest" description="Disordered" evidence="4">
    <location>
        <begin position="1"/>
        <end position="54"/>
    </location>
</feature>
<evidence type="ECO:0000256" key="4">
    <source>
        <dbReference type="SAM" id="MobiDB-lite"/>
    </source>
</evidence>
<dbReference type="GO" id="GO:0016747">
    <property type="term" value="F:acyltransferase activity, transferring groups other than amino-acyl groups"/>
    <property type="evidence" value="ECO:0007669"/>
    <property type="project" value="InterPro"/>
</dbReference>